<protein>
    <recommendedName>
        <fullName evidence="3">Regulator of cell morphogenesis and NO signaling</fullName>
    </recommendedName>
</protein>
<evidence type="ECO:0000313" key="2">
    <source>
        <dbReference type="Proteomes" id="UP000199008"/>
    </source>
</evidence>
<dbReference type="RefSeq" id="WP_218118658.1">
    <property type="nucleotide sequence ID" value="NZ_FNFY01000005.1"/>
</dbReference>
<gene>
    <name evidence="1" type="ORF">SAMN05216216_105107</name>
</gene>
<proteinExistence type="predicted"/>
<name>A0A1G9D9U9_9BACL</name>
<keyword evidence="2" id="KW-1185">Reference proteome</keyword>
<evidence type="ECO:0008006" key="3">
    <source>
        <dbReference type="Google" id="ProtNLM"/>
    </source>
</evidence>
<dbReference type="EMBL" id="FNFY01000005">
    <property type="protein sequence ID" value="SDK60688.1"/>
    <property type="molecule type" value="Genomic_DNA"/>
</dbReference>
<accession>A0A1G9D9U9</accession>
<organism evidence="1 2">
    <name type="scientific">Lacicoccus qingdaonensis</name>
    <dbReference type="NCBI Taxonomy" id="576118"/>
    <lineage>
        <taxon>Bacteria</taxon>
        <taxon>Bacillati</taxon>
        <taxon>Bacillota</taxon>
        <taxon>Bacilli</taxon>
        <taxon>Bacillales</taxon>
        <taxon>Salinicoccaceae</taxon>
        <taxon>Lacicoccus</taxon>
    </lineage>
</organism>
<reference evidence="2" key="1">
    <citation type="submission" date="2016-10" db="EMBL/GenBank/DDBJ databases">
        <authorList>
            <person name="Varghese N."/>
            <person name="Submissions S."/>
        </authorList>
    </citation>
    <scope>NUCLEOTIDE SEQUENCE [LARGE SCALE GENOMIC DNA]</scope>
    <source>
        <strain evidence="2">CGMCC 1.8895</strain>
    </source>
</reference>
<sequence length="98" mass="11120">MTNITFKNVVAENFPTLKKMTPIVARVHGAGHPELAEVRDIFQNINKKVQTSEAPDLKMDFEQLRTVTDNYEVPADGCEAYTTTYELLEEADKVYHTS</sequence>
<evidence type="ECO:0000313" key="1">
    <source>
        <dbReference type="EMBL" id="SDK60688.1"/>
    </source>
</evidence>
<dbReference type="AlphaFoldDB" id="A0A1G9D9U9"/>
<dbReference type="STRING" id="576118.SAMN05216216_105107"/>
<dbReference type="Proteomes" id="UP000199008">
    <property type="component" value="Unassembled WGS sequence"/>
</dbReference>